<dbReference type="Proteomes" id="UP000231469">
    <property type="component" value="Unassembled WGS sequence"/>
</dbReference>
<keyword evidence="1" id="KW-0255">Endonuclease</keyword>
<accession>A0A2M7VJZ7</accession>
<dbReference type="GO" id="GO:0009307">
    <property type="term" value="P:DNA restriction-modification system"/>
    <property type="evidence" value="ECO:0007669"/>
    <property type="project" value="InterPro"/>
</dbReference>
<keyword evidence="1" id="KW-0378">Hydrolase</keyword>
<dbReference type="InterPro" id="IPR019046">
    <property type="entry name" value="Restrct_endonuc_II_NgoPII"/>
</dbReference>
<gene>
    <name evidence="1" type="ORF">COX73_02615</name>
</gene>
<dbReference type="GO" id="GO:0009036">
    <property type="term" value="F:type II site-specific deoxyribonuclease activity"/>
    <property type="evidence" value="ECO:0007669"/>
    <property type="project" value="InterPro"/>
</dbReference>
<protein>
    <submittedName>
        <fullName evidence="1">Restriction endonuclease</fullName>
    </submittedName>
</protein>
<dbReference type="GO" id="GO:0003677">
    <property type="term" value="F:DNA binding"/>
    <property type="evidence" value="ECO:0007669"/>
    <property type="project" value="InterPro"/>
</dbReference>
<comment type="caution">
    <text evidence="1">The sequence shown here is derived from an EMBL/GenBank/DDBJ whole genome shotgun (WGS) entry which is preliminary data.</text>
</comment>
<sequence length="298" mass="34098">MKNNQKIVKSKMVNNILSAIANIVSFGSFDLKNYASTYLIRINAVGEQLEFYVKDAIADSLNLPQDKKEDSYSKVFSYLGNQNNPPDMIIKDGDAFEIKKIESPKSSLALNSSPPKDRLLSSDKRITNACRNCESNKWEEKELFYVIGHVKGGKIKYLFFIQGTCYAADHSIYDKVHDPIKKEVDSVIDSLDLEKGETVEIGKVKRVDPLGITELRIRGMWQIQNPLIVYEDFCRIENEGKFHLFALMKKDKYDLFPEEDRKKLESISNTNFVINDIRIKSPNNPAKLLNAKLIKFSK</sequence>
<evidence type="ECO:0000313" key="2">
    <source>
        <dbReference type="Proteomes" id="UP000231469"/>
    </source>
</evidence>
<proteinExistence type="predicted"/>
<dbReference type="Pfam" id="PF09521">
    <property type="entry name" value="RE_NgoPII"/>
    <property type="match status" value="1"/>
</dbReference>
<dbReference type="AlphaFoldDB" id="A0A2M7VJZ7"/>
<reference evidence="2" key="1">
    <citation type="submission" date="2017-09" db="EMBL/GenBank/DDBJ databases">
        <title>Depth-based differentiation of microbial function through sediment-hosted aquifers and enrichment of novel symbionts in the deep terrestrial subsurface.</title>
        <authorList>
            <person name="Probst A.J."/>
            <person name="Ladd B."/>
            <person name="Jarett J.K."/>
            <person name="Geller-Mcgrath D.E."/>
            <person name="Sieber C.M.K."/>
            <person name="Emerson J.B."/>
            <person name="Anantharaman K."/>
            <person name="Thomas B.C."/>
            <person name="Malmstrom R."/>
            <person name="Stieglmeier M."/>
            <person name="Klingl A."/>
            <person name="Woyke T."/>
            <person name="Ryan C.M."/>
            <person name="Banfield J.F."/>
        </authorList>
    </citation>
    <scope>NUCLEOTIDE SEQUENCE [LARGE SCALE GENOMIC DNA]</scope>
</reference>
<dbReference type="EMBL" id="PFPS01000110">
    <property type="protein sequence ID" value="PJA02086.1"/>
    <property type="molecule type" value="Genomic_DNA"/>
</dbReference>
<evidence type="ECO:0000313" key="1">
    <source>
        <dbReference type="EMBL" id="PJA02086.1"/>
    </source>
</evidence>
<name>A0A2M7VJZ7_9BACT</name>
<organism evidence="1 2">
    <name type="scientific">bacterium (Candidatus Gribaldobacteria) CG_4_10_14_0_2_um_filter_36_18</name>
    <dbReference type="NCBI Taxonomy" id="2014264"/>
    <lineage>
        <taxon>Bacteria</taxon>
        <taxon>Candidatus Gribaldobacteria</taxon>
    </lineage>
</organism>
<keyword evidence="1" id="KW-0540">Nuclease</keyword>